<accession>A0AAE0AJJ2</accession>
<organism evidence="2 3">
    <name type="scientific">Dipteronia sinensis</name>
    <dbReference type="NCBI Taxonomy" id="43782"/>
    <lineage>
        <taxon>Eukaryota</taxon>
        <taxon>Viridiplantae</taxon>
        <taxon>Streptophyta</taxon>
        <taxon>Embryophyta</taxon>
        <taxon>Tracheophyta</taxon>
        <taxon>Spermatophyta</taxon>
        <taxon>Magnoliopsida</taxon>
        <taxon>eudicotyledons</taxon>
        <taxon>Gunneridae</taxon>
        <taxon>Pentapetalae</taxon>
        <taxon>rosids</taxon>
        <taxon>malvids</taxon>
        <taxon>Sapindales</taxon>
        <taxon>Sapindaceae</taxon>
        <taxon>Hippocastanoideae</taxon>
        <taxon>Acereae</taxon>
        <taxon>Dipteronia</taxon>
    </lineage>
</organism>
<gene>
    <name evidence="2" type="ORF">Dsin_012973</name>
</gene>
<dbReference type="Proteomes" id="UP001281410">
    <property type="component" value="Unassembled WGS sequence"/>
</dbReference>
<evidence type="ECO:0000313" key="2">
    <source>
        <dbReference type="EMBL" id="KAK3219003.1"/>
    </source>
</evidence>
<dbReference type="AlphaFoldDB" id="A0AAE0AJJ2"/>
<name>A0AAE0AJJ2_9ROSI</name>
<evidence type="ECO:0000259" key="1">
    <source>
        <dbReference type="Pfam" id="PF13966"/>
    </source>
</evidence>
<dbReference type="Pfam" id="PF13966">
    <property type="entry name" value="zf-RVT"/>
    <property type="match status" value="1"/>
</dbReference>
<reference evidence="2" key="1">
    <citation type="journal article" date="2023" name="Plant J.">
        <title>Genome sequences and population genomics provide insights into the demographic history, inbreeding, and mutation load of two 'living fossil' tree species of Dipteronia.</title>
        <authorList>
            <person name="Feng Y."/>
            <person name="Comes H.P."/>
            <person name="Chen J."/>
            <person name="Zhu S."/>
            <person name="Lu R."/>
            <person name="Zhang X."/>
            <person name="Li P."/>
            <person name="Qiu J."/>
            <person name="Olsen K.M."/>
            <person name="Qiu Y."/>
        </authorList>
    </citation>
    <scope>NUCLEOTIDE SEQUENCE</scope>
    <source>
        <strain evidence="2">NBL</strain>
    </source>
</reference>
<evidence type="ECO:0000313" key="3">
    <source>
        <dbReference type="Proteomes" id="UP001281410"/>
    </source>
</evidence>
<dbReference type="InterPro" id="IPR026960">
    <property type="entry name" value="RVT-Znf"/>
</dbReference>
<protein>
    <recommendedName>
        <fullName evidence="1">Reverse transcriptase zinc-binding domain-containing protein</fullName>
    </recommendedName>
</protein>
<sequence>MMVADLIDNVRHRWNLDKLEESFLEADRELILTIPMSLRDWDDCLVWHFDKRGTYNVKSGYKLAVGEKMRDVSSGSSQNGEWWKTLWNLNVPPKVKIFTWKICNEVIPSLSNLFNRKIPLNPYCGRCGDEIESTGHALFWCRQSEQVWEMTLFGERLCLLKGLGCLDVLRWFSTRVRMKDLSLLAMITWGIWTDGTSYRMGKWGK</sequence>
<keyword evidence="3" id="KW-1185">Reference proteome</keyword>
<dbReference type="EMBL" id="JANJYJ010000004">
    <property type="protein sequence ID" value="KAK3219003.1"/>
    <property type="molecule type" value="Genomic_DNA"/>
</dbReference>
<proteinExistence type="predicted"/>
<feature type="domain" description="Reverse transcriptase zinc-binding" evidence="1">
    <location>
        <begin position="55"/>
        <end position="148"/>
    </location>
</feature>
<comment type="caution">
    <text evidence="2">The sequence shown here is derived from an EMBL/GenBank/DDBJ whole genome shotgun (WGS) entry which is preliminary data.</text>
</comment>